<dbReference type="EMBL" id="CABPRJ010001428">
    <property type="protein sequence ID" value="VVC35847.1"/>
    <property type="molecule type" value="Genomic_DNA"/>
</dbReference>
<gene>
    <name evidence="2" type="ORF">CINCED_3A001494</name>
</gene>
<keyword evidence="1" id="KW-1133">Transmembrane helix</keyword>
<dbReference type="OrthoDB" id="6093252at2759"/>
<keyword evidence="1" id="KW-0472">Membrane</keyword>
<proteinExistence type="predicted"/>
<evidence type="ECO:0000256" key="1">
    <source>
        <dbReference type="SAM" id="Phobius"/>
    </source>
</evidence>
<accession>A0A5E4MWJ0</accession>
<dbReference type="Proteomes" id="UP000325440">
    <property type="component" value="Unassembled WGS sequence"/>
</dbReference>
<feature type="transmembrane region" description="Helical" evidence="1">
    <location>
        <begin position="41"/>
        <end position="60"/>
    </location>
</feature>
<evidence type="ECO:0000313" key="2">
    <source>
        <dbReference type="EMBL" id="VVC35847.1"/>
    </source>
</evidence>
<sequence length="68" mass="7416">MYSLSKLVQPLAKQSLQVMAKRTNIGVNGPPLVKMAKWKQLLIGGAASGSILIIPIWVLYDLKSLPRA</sequence>
<keyword evidence="3" id="KW-1185">Reference proteome</keyword>
<dbReference type="AlphaFoldDB" id="A0A5E4MWJ0"/>
<reference evidence="2 3" key="1">
    <citation type="submission" date="2019-08" db="EMBL/GenBank/DDBJ databases">
        <authorList>
            <person name="Alioto T."/>
            <person name="Alioto T."/>
            <person name="Gomez Garrido J."/>
        </authorList>
    </citation>
    <scope>NUCLEOTIDE SEQUENCE [LARGE SCALE GENOMIC DNA]</scope>
</reference>
<evidence type="ECO:0000313" key="3">
    <source>
        <dbReference type="Proteomes" id="UP000325440"/>
    </source>
</evidence>
<organism evidence="2 3">
    <name type="scientific">Cinara cedri</name>
    <dbReference type="NCBI Taxonomy" id="506608"/>
    <lineage>
        <taxon>Eukaryota</taxon>
        <taxon>Metazoa</taxon>
        <taxon>Ecdysozoa</taxon>
        <taxon>Arthropoda</taxon>
        <taxon>Hexapoda</taxon>
        <taxon>Insecta</taxon>
        <taxon>Pterygota</taxon>
        <taxon>Neoptera</taxon>
        <taxon>Paraneoptera</taxon>
        <taxon>Hemiptera</taxon>
        <taxon>Sternorrhyncha</taxon>
        <taxon>Aphidomorpha</taxon>
        <taxon>Aphidoidea</taxon>
        <taxon>Aphididae</taxon>
        <taxon>Lachninae</taxon>
        <taxon>Cinara</taxon>
    </lineage>
</organism>
<name>A0A5E4MWJ0_9HEMI</name>
<keyword evidence="1" id="KW-0812">Transmembrane</keyword>
<protein>
    <submittedName>
        <fullName evidence="2">Uncharacterized protein</fullName>
    </submittedName>
</protein>